<protein>
    <submittedName>
        <fullName evidence="3">PucR-like helix-turn-helix protein</fullName>
    </submittedName>
</protein>
<dbReference type="Pfam" id="PF17853">
    <property type="entry name" value="GGDEF_2"/>
    <property type="match status" value="1"/>
</dbReference>
<dbReference type="PANTHER" id="PTHR33744:SF7">
    <property type="entry name" value="PUCR FAMILY TRANSCRIPTIONAL REGULATOR"/>
    <property type="match status" value="1"/>
</dbReference>
<evidence type="ECO:0000256" key="1">
    <source>
        <dbReference type="ARBA" id="ARBA00006754"/>
    </source>
</evidence>
<evidence type="ECO:0000313" key="3">
    <source>
        <dbReference type="EMBL" id="TDT33799.1"/>
    </source>
</evidence>
<dbReference type="AlphaFoldDB" id="A0A4R7JBI6"/>
<dbReference type="EMBL" id="SOAW01000001">
    <property type="protein sequence ID" value="TDT33799.1"/>
    <property type="molecule type" value="Genomic_DNA"/>
</dbReference>
<sequence>MASAKLAVMPTDPASWPWWPSTRTRNGIVKRLRGLRGQLGTAAAAEMEHRHDWFGDLDAEHRSWIAVVAQTGIDGFITWFADPSSGPVGAEIFRAAPQSLTRQVSLHQTVELVRTTIEVVETKTQELMPRGDRPVLGQAIMAFSREVAFGAAELYARAAETRGAWDARLEALVVDAVVRGEADDTVLSRASTLGWQWPDAVMVVVGGVGESDPDGAIEDIRRRSGRLGLDLLASTQGDRLVVVLGGEAIADNESRPRALNSVLPAFADGPVVVGPVVDHLVEASASARAAFSGLRAVPGWPGAPRPVESRELLPERALSGDGHARRALNHEVYRPLRDAGGGLLETLEAFLNHSSSVEGAARDLFVHPNTVRYRLKRIAEICDYSPTDPREAYFLRLALTLGRLMDHA</sequence>
<comment type="similarity">
    <text evidence="1">Belongs to the CdaR family.</text>
</comment>
<accession>A0A4R7JBI6</accession>
<comment type="caution">
    <text evidence="3">The sequence shown here is derived from an EMBL/GenBank/DDBJ whole genome shotgun (WGS) entry which is preliminary data.</text>
</comment>
<feature type="domain" description="PWWP" evidence="2">
    <location>
        <begin position="15"/>
        <end position="67"/>
    </location>
</feature>
<organism evidence="3 4">
    <name type="scientific">Naumannella halotolerans</name>
    <dbReference type="NCBI Taxonomy" id="993414"/>
    <lineage>
        <taxon>Bacteria</taxon>
        <taxon>Bacillati</taxon>
        <taxon>Actinomycetota</taxon>
        <taxon>Actinomycetes</taxon>
        <taxon>Propionibacteriales</taxon>
        <taxon>Propionibacteriaceae</taxon>
        <taxon>Naumannella</taxon>
    </lineage>
</organism>
<evidence type="ECO:0000313" key="4">
    <source>
        <dbReference type="Proteomes" id="UP000295371"/>
    </source>
</evidence>
<proteinExistence type="inferred from homology"/>
<dbReference type="Proteomes" id="UP000295371">
    <property type="component" value="Unassembled WGS sequence"/>
</dbReference>
<evidence type="ECO:0000259" key="2">
    <source>
        <dbReference type="PROSITE" id="PS50812"/>
    </source>
</evidence>
<gene>
    <name evidence="3" type="ORF">CLV29_1430</name>
</gene>
<dbReference type="PANTHER" id="PTHR33744">
    <property type="entry name" value="CARBOHYDRATE DIACID REGULATOR"/>
    <property type="match status" value="1"/>
</dbReference>
<dbReference type="PROSITE" id="PS50812">
    <property type="entry name" value="PWWP"/>
    <property type="match status" value="1"/>
</dbReference>
<dbReference type="InterPro" id="IPR042070">
    <property type="entry name" value="PucR_C-HTH_sf"/>
</dbReference>
<reference evidence="3 4" key="1">
    <citation type="submission" date="2019-03" db="EMBL/GenBank/DDBJ databases">
        <title>Genomic Encyclopedia of Archaeal and Bacterial Type Strains, Phase II (KMG-II): from individual species to whole genera.</title>
        <authorList>
            <person name="Goeker M."/>
        </authorList>
    </citation>
    <scope>NUCLEOTIDE SEQUENCE [LARGE SCALE GENOMIC DNA]</scope>
    <source>
        <strain evidence="3 4">DSM 24323</strain>
    </source>
</reference>
<dbReference type="InterPro" id="IPR041522">
    <property type="entry name" value="CdaR_GGDEF"/>
</dbReference>
<name>A0A4R7JBI6_9ACTN</name>
<dbReference type="InterPro" id="IPR025736">
    <property type="entry name" value="PucR_C-HTH_dom"/>
</dbReference>
<dbReference type="Pfam" id="PF13556">
    <property type="entry name" value="HTH_30"/>
    <property type="match status" value="1"/>
</dbReference>
<dbReference type="InterPro" id="IPR000313">
    <property type="entry name" value="PWWP_dom"/>
</dbReference>
<dbReference type="Gene3D" id="1.10.10.2840">
    <property type="entry name" value="PucR C-terminal helix-turn-helix domain"/>
    <property type="match status" value="1"/>
</dbReference>
<keyword evidence="4" id="KW-1185">Reference proteome</keyword>
<dbReference type="InterPro" id="IPR051448">
    <property type="entry name" value="CdaR-like_regulators"/>
</dbReference>